<dbReference type="EMBL" id="AMZH03014028">
    <property type="protein sequence ID" value="RRT48321.1"/>
    <property type="molecule type" value="Genomic_DNA"/>
</dbReference>
<protein>
    <submittedName>
        <fullName evidence="7">Uncharacterized protein</fullName>
    </submittedName>
</protein>
<dbReference type="InterPro" id="IPR044246">
    <property type="entry name" value="ZFP3-like"/>
</dbReference>
<dbReference type="Pfam" id="PF13912">
    <property type="entry name" value="zf-C2H2_6"/>
    <property type="match status" value="1"/>
</dbReference>
<dbReference type="Proteomes" id="UP000287651">
    <property type="component" value="Unassembled WGS sequence"/>
</dbReference>
<comment type="caution">
    <text evidence="7">The sequence shown here is derived from an EMBL/GenBank/DDBJ whole genome shotgun (WGS) entry which is preliminary data.</text>
</comment>
<evidence type="ECO:0000256" key="3">
    <source>
        <dbReference type="ARBA" id="ARBA00022771"/>
    </source>
</evidence>
<feature type="region of interest" description="Disordered" evidence="6">
    <location>
        <begin position="75"/>
        <end position="100"/>
    </location>
</feature>
<dbReference type="InterPro" id="IPR013087">
    <property type="entry name" value="Znf_C2H2_type"/>
</dbReference>
<evidence type="ECO:0000313" key="8">
    <source>
        <dbReference type="Proteomes" id="UP000287651"/>
    </source>
</evidence>
<dbReference type="PROSITE" id="PS50157">
    <property type="entry name" value="ZINC_FINGER_C2H2_2"/>
    <property type="match status" value="1"/>
</dbReference>
<dbReference type="PROSITE" id="PS00028">
    <property type="entry name" value="ZINC_FINGER_C2H2_1"/>
    <property type="match status" value="1"/>
</dbReference>
<evidence type="ECO:0000256" key="1">
    <source>
        <dbReference type="ARBA" id="ARBA00004123"/>
    </source>
</evidence>
<dbReference type="GO" id="GO:0009788">
    <property type="term" value="P:negative regulation of abscisic acid-activated signaling pathway"/>
    <property type="evidence" value="ECO:0007669"/>
    <property type="project" value="InterPro"/>
</dbReference>
<evidence type="ECO:0000313" key="7">
    <source>
        <dbReference type="EMBL" id="RRT48321.1"/>
    </source>
</evidence>
<reference evidence="7 8" key="1">
    <citation type="journal article" date="2014" name="Agronomy (Basel)">
        <title>A Draft Genome Sequence for Ensete ventricosum, the Drought-Tolerant Tree Against Hunger.</title>
        <authorList>
            <person name="Harrison J."/>
            <person name="Moore K.A."/>
            <person name="Paszkiewicz K."/>
            <person name="Jones T."/>
            <person name="Grant M."/>
            <person name="Ambacheew D."/>
            <person name="Muzemil S."/>
            <person name="Studholme D.J."/>
        </authorList>
    </citation>
    <scope>NUCLEOTIDE SEQUENCE [LARGE SCALE GENOMIC DNA]</scope>
</reference>
<evidence type="ECO:0000256" key="4">
    <source>
        <dbReference type="ARBA" id="ARBA00022833"/>
    </source>
</evidence>
<feature type="compositionally biased region" description="Low complexity" evidence="6">
    <location>
        <begin position="75"/>
        <end position="88"/>
    </location>
</feature>
<keyword evidence="2" id="KW-0479">Metal-binding</keyword>
<proteinExistence type="predicted"/>
<organism evidence="7 8">
    <name type="scientific">Ensete ventricosum</name>
    <name type="common">Abyssinian banana</name>
    <name type="synonym">Musa ensete</name>
    <dbReference type="NCBI Taxonomy" id="4639"/>
    <lineage>
        <taxon>Eukaryota</taxon>
        <taxon>Viridiplantae</taxon>
        <taxon>Streptophyta</taxon>
        <taxon>Embryophyta</taxon>
        <taxon>Tracheophyta</taxon>
        <taxon>Spermatophyta</taxon>
        <taxon>Magnoliopsida</taxon>
        <taxon>Liliopsida</taxon>
        <taxon>Zingiberales</taxon>
        <taxon>Musaceae</taxon>
        <taxon>Ensete</taxon>
    </lineage>
</organism>
<feature type="compositionally biased region" description="Basic and acidic residues" evidence="6">
    <location>
        <begin position="90"/>
        <end position="100"/>
    </location>
</feature>
<comment type="subcellular location">
    <subcellularLocation>
        <location evidence="1">Nucleus</location>
    </subcellularLocation>
</comment>
<keyword evidence="4" id="KW-0862">Zinc</keyword>
<dbReference type="PANTHER" id="PTHR47287:SF15">
    <property type="entry name" value="ZINC FINGER PROTEIN 3-LIKE"/>
    <property type="match status" value="1"/>
</dbReference>
<sequence>MEFEEKKAEELNLELGLEPSSPPEPERMFTCTYCGRKFHSSQALGGHQNAHKLERSITRRRWELAAAATAAARLARSSSSSSSHAAARVGVHEGREKGVADDNCGLDDKVRLVDEIDLSLRL</sequence>
<accession>A0A426Y9B0</accession>
<keyword evidence="3" id="KW-0863">Zinc-finger</keyword>
<evidence type="ECO:0000256" key="6">
    <source>
        <dbReference type="SAM" id="MobiDB-lite"/>
    </source>
</evidence>
<feature type="region of interest" description="Disordered" evidence="6">
    <location>
        <begin position="1"/>
        <end position="24"/>
    </location>
</feature>
<dbReference type="PANTHER" id="PTHR47287">
    <property type="entry name" value="C2H2 AND C2HC ZINC FINGERS SUPERFAMILY PROTEIN"/>
    <property type="match status" value="1"/>
</dbReference>
<dbReference type="InterPro" id="IPR036236">
    <property type="entry name" value="Znf_C2H2_sf"/>
</dbReference>
<feature type="compositionally biased region" description="Basic and acidic residues" evidence="6">
    <location>
        <begin position="1"/>
        <end position="10"/>
    </location>
</feature>
<evidence type="ECO:0000256" key="5">
    <source>
        <dbReference type="ARBA" id="ARBA00023242"/>
    </source>
</evidence>
<dbReference type="SUPFAM" id="SSF57667">
    <property type="entry name" value="beta-beta-alpha zinc fingers"/>
    <property type="match status" value="1"/>
</dbReference>
<keyword evidence="5" id="KW-0539">Nucleus</keyword>
<name>A0A426Y9B0_ENSVE</name>
<gene>
    <name evidence="7" type="ORF">B296_00043368</name>
</gene>
<dbReference type="AlphaFoldDB" id="A0A426Y9B0"/>
<dbReference type="GO" id="GO:0008270">
    <property type="term" value="F:zinc ion binding"/>
    <property type="evidence" value="ECO:0007669"/>
    <property type="project" value="UniProtKB-KW"/>
</dbReference>
<evidence type="ECO:0000256" key="2">
    <source>
        <dbReference type="ARBA" id="ARBA00022723"/>
    </source>
</evidence>
<dbReference type="GO" id="GO:0005634">
    <property type="term" value="C:nucleus"/>
    <property type="evidence" value="ECO:0007669"/>
    <property type="project" value="UniProtKB-SubCell"/>
</dbReference>
<dbReference type="Gene3D" id="3.30.160.60">
    <property type="entry name" value="Classic Zinc Finger"/>
    <property type="match status" value="1"/>
</dbReference>